<keyword evidence="2" id="KW-1185">Reference proteome</keyword>
<dbReference type="AlphaFoldDB" id="A0A1K1RJW3"/>
<keyword evidence="1" id="KW-0808">Transferase</keyword>
<organism evidence="1 2">
    <name type="scientific">Sinomicrobium oceani</name>
    <dbReference type="NCBI Taxonomy" id="1150368"/>
    <lineage>
        <taxon>Bacteria</taxon>
        <taxon>Pseudomonadati</taxon>
        <taxon>Bacteroidota</taxon>
        <taxon>Flavobacteriia</taxon>
        <taxon>Flavobacteriales</taxon>
        <taxon>Flavobacteriaceae</taxon>
        <taxon>Sinomicrobium</taxon>
    </lineage>
</organism>
<gene>
    <name evidence="1" type="ORF">SAMN02927921_03685</name>
</gene>
<dbReference type="EMBL" id="FPJE01000028">
    <property type="protein sequence ID" value="SFW72554.1"/>
    <property type="molecule type" value="Genomic_DNA"/>
</dbReference>
<name>A0A1K1RJW3_9FLAO</name>
<dbReference type="OrthoDB" id="5288719at2"/>
<protein>
    <submittedName>
        <fullName evidence="1">Mevalonate kinase</fullName>
    </submittedName>
</protein>
<dbReference type="InterPro" id="IPR014721">
    <property type="entry name" value="Ribsml_uS5_D2-typ_fold_subgr"/>
</dbReference>
<sequence length="309" mass="34641">MEKHFYSNGKLLLTGEYVVLDGALCLAVPTAYGQSLTLSQGTEGKLSWISKDVNGNHWFSHTFDIETDILNTGPDAARNEDVIQRLAGLLWTANTMNPDFLTDKKGVTVITELGFPRNWGLGTSSTLVSNIAAWAHIDAFELLRRTFSGSGYDIACARHHTPILYDIKQEKPTITPVTFAPAFRKNLYFVHLNQKQNSRSGIERYRSREKDKQKTIVTISGLTQEILRSSTLEDFESLITHHEEIIASLIELPTVRERLFPDYPGAIKSLGAWGGDFVMVTAKTDPGAYFHAKGYHTIIPYSEMVRPVY</sequence>
<dbReference type="SUPFAM" id="SSF54211">
    <property type="entry name" value="Ribosomal protein S5 domain 2-like"/>
    <property type="match status" value="1"/>
</dbReference>
<dbReference type="Proteomes" id="UP000182248">
    <property type="component" value="Unassembled WGS sequence"/>
</dbReference>
<dbReference type="GO" id="GO:0016301">
    <property type="term" value="F:kinase activity"/>
    <property type="evidence" value="ECO:0007669"/>
    <property type="project" value="UniProtKB-KW"/>
</dbReference>
<dbReference type="InterPro" id="IPR047765">
    <property type="entry name" value="GHMP_GYDIA-like"/>
</dbReference>
<dbReference type="InterPro" id="IPR020568">
    <property type="entry name" value="Ribosomal_Su5_D2-typ_SF"/>
</dbReference>
<evidence type="ECO:0000313" key="1">
    <source>
        <dbReference type="EMBL" id="SFW72554.1"/>
    </source>
</evidence>
<dbReference type="Gene3D" id="3.30.230.10">
    <property type="match status" value="1"/>
</dbReference>
<accession>A0A1K1RJW3</accession>
<dbReference type="STRING" id="1150368.SAMN02927921_03685"/>
<proteinExistence type="predicted"/>
<dbReference type="NCBIfam" id="NF040656">
    <property type="entry name" value="GHMP_GYDIA"/>
    <property type="match status" value="1"/>
</dbReference>
<evidence type="ECO:0000313" key="2">
    <source>
        <dbReference type="Proteomes" id="UP000182248"/>
    </source>
</evidence>
<dbReference type="RefSeq" id="WP_072318929.1">
    <property type="nucleotide sequence ID" value="NZ_FPJE01000028.1"/>
</dbReference>
<reference evidence="1 2" key="1">
    <citation type="submission" date="2016-11" db="EMBL/GenBank/DDBJ databases">
        <authorList>
            <person name="Jaros S."/>
            <person name="Januszkiewicz K."/>
            <person name="Wedrychowicz H."/>
        </authorList>
    </citation>
    <scope>NUCLEOTIDE SEQUENCE [LARGE SCALE GENOMIC DNA]</scope>
    <source>
        <strain evidence="1 2">CGMCC 1.12145</strain>
    </source>
</reference>
<keyword evidence="1" id="KW-0418">Kinase</keyword>